<gene>
    <name evidence="1" type="ORF">CVLEPA_LOCUS10188</name>
</gene>
<reference evidence="1 2" key="1">
    <citation type="submission" date="2024-02" db="EMBL/GenBank/DDBJ databases">
        <authorList>
            <person name="Daric V."/>
            <person name="Darras S."/>
        </authorList>
    </citation>
    <scope>NUCLEOTIDE SEQUENCE [LARGE SCALE GENOMIC DNA]</scope>
</reference>
<comment type="caution">
    <text evidence="1">The sequence shown here is derived from an EMBL/GenBank/DDBJ whole genome shotgun (WGS) entry which is preliminary data.</text>
</comment>
<accession>A0ABP0FJX1</accession>
<sequence length="132" mass="15059">MLQYLLILLFLNRHNKFKEVRHWKIDPIQLPTPPLISLLRTEPSIPISLSFLQNPPVCHLHQRVILKHGKNVDFYAPLTAFRWNEVVSKFTSLGKAKCETGQVVKGGMDIFTSDGADGSVQMIDLRQQENPP</sequence>
<proteinExistence type="predicted"/>
<evidence type="ECO:0000313" key="2">
    <source>
        <dbReference type="Proteomes" id="UP001642483"/>
    </source>
</evidence>
<dbReference type="Proteomes" id="UP001642483">
    <property type="component" value="Unassembled WGS sequence"/>
</dbReference>
<name>A0ABP0FJX1_CLALP</name>
<protein>
    <submittedName>
        <fullName evidence="1">Uncharacterized protein</fullName>
    </submittedName>
</protein>
<keyword evidence="2" id="KW-1185">Reference proteome</keyword>
<organism evidence="1 2">
    <name type="scientific">Clavelina lepadiformis</name>
    <name type="common">Light-bulb sea squirt</name>
    <name type="synonym">Ascidia lepadiformis</name>
    <dbReference type="NCBI Taxonomy" id="159417"/>
    <lineage>
        <taxon>Eukaryota</taxon>
        <taxon>Metazoa</taxon>
        <taxon>Chordata</taxon>
        <taxon>Tunicata</taxon>
        <taxon>Ascidiacea</taxon>
        <taxon>Aplousobranchia</taxon>
        <taxon>Clavelinidae</taxon>
        <taxon>Clavelina</taxon>
    </lineage>
</organism>
<dbReference type="EMBL" id="CAWYQH010000068">
    <property type="protein sequence ID" value="CAK8679949.1"/>
    <property type="molecule type" value="Genomic_DNA"/>
</dbReference>
<evidence type="ECO:0000313" key="1">
    <source>
        <dbReference type="EMBL" id="CAK8679949.1"/>
    </source>
</evidence>